<dbReference type="RefSeq" id="WP_070792901.1">
    <property type="nucleotide sequence ID" value="NZ_MKIR01000024.1"/>
</dbReference>
<organism evidence="1 2">
    <name type="scientific">Floricoccus tropicus</name>
    <dbReference type="NCBI Taxonomy" id="1859473"/>
    <lineage>
        <taxon>Bacteria</taxon>
        <taxon>Bacillati</taxon>
        <taxon>Bacillota</taxon>
        <taxon>Bacilli</taxon>
        <taxon>Lactobacillales</taxon>
        <taxon>Streptococcaceae</taxon>
        <taxon>Floricoccus</taxon>
    </lineage>
</organism>
<gene>
    <name evidence="1" type="ORF">BG261_06295</name>
</gene>
<comment type="caution">
    <text evidence="1">The sequence shown here is derived from an EMBL/GenBank/DDBJ whole genome shotgun (WGS) entry which is preliminary data.</text>
</comment>
<reference evidence="2" key="1">
    <citation type="submission" date="2016-09" db="EMBL/GenBank/DDBJ databases">
        <title>Draft genome sequence of a novel species of the family Streptococcaceae isolated from flowers.</title>
        <authorList>
            <person name="Chuah L.-O."/>
            <person name="Yap K.-P."/>
            <person name="Thong K.L."/>
            <person name="Liong M.T."/>
            <person name="Ahmad R."/>
            <person name="Rusul G."/>
        </authorList>
    </citation>
    <scope>NUCLEOTIDE SEQUENCE [LARGE SCALE GENOMIC DNA]</scope>
    <source>
        <strain evidence="2">DF1</strain>
    </source>
</reference>
<dbReference type="OrthoDB" id="1093942at2"/>
<accession>A0A1E8GJS5</accession>
<dbReference type="Proteomes" id="UP000178622">
    <property type="component" value="Unassembled WGS sequence"/>
</dbReference>
<proteinExistence type="predicted"/>
<dbReference type="AlphaFoldDB" id="A0A1E8GJS5"/>
<evidence type="ECO:0000313" key="2">
    <source>
        <dbReference type="Proteomes" id="UP000178622"/>
    </source>
</evidence>
<dbReference type="EMBL" id="MKIR01000024">
    <property type="protein sequence ID" value="OFI48504.1"/>
    <property type="molecule type" value="Genomic_DNA"/>
</dbReference>
<protein>
    <submittedName>
        <fullName evidence="1">Uncharacterized protein</fullName>
    </submittedName>
</protein>
<sequence length="80" mass="9230">MKNGILKNLCYTELVYARINKKLGFNIDNIAIENLILSLISDDSSVIEKIAKNYYVKNYSENISATINSYTYRVITVNRF</sequence>
<evidence type="ECO:0000313" key="1">
    <source>
        <dbReference type="EMBL" id="OFI48504.1"/>
    </source>
</evidence>
<dbReference type="STRING" id="1859473.BG261_06295"/>
<name>A0A1E8GJS5_9LACT</name>
<keyword evidence="2" id="KW-1185">Reference proteome</keyword>
<dbReference type="Pfam" id="PF12636">
    <property type="entry name" value="DUF3781"/>
    <property type="match status" value="1"/>
</dbReference>
<dbReference type="InterPro" id="IPR024229">
    <property type="entry name" value="DUF3781"/>
</dbReference>